<organism evidence="18 19">
    <name type="scientific">Candidatus Berkelbacteria bacterium CG03_land_8_20_14_0_80_40_36</name>
    <dbReference type="NCBI Taxonomy" id="1974509"/>
    <lineage>
        <taxon>Bacteria</taxon>
        <taxon>Candidatus Berkelbacteria</taxon>
    </lineage>
</organism>
<evidence type="ECO:0000256" key="13">
    <source>
        <dbReference type="ARBA" id="ARBA00022842"/>
    </source>
</evidence>
<keyword evidence="10 15" id="KW-0479">Metal-binding</keyword>
<dbReference type="CDD" id="cd00593">
    <property type="entry name" value="RIBOc"/>
    <property type="match status" value="1"/>
</dbReference>
<reference evidence="19" key="1">
    <citation type="submission" date="2017-09" db="EMBL/GenBank/DDBJ databases">
        <title>Depth-based differentiation of microbial function through sediment-hosted aquifers and enrichment of novel symbionts in the deep terrestrial subsurface.</title>
        <authorList>
            <person name="Probst A.J."/>
            <person name="Ladd B."/>
            <person name="Jarett J.K."/>
            <person name="Geller-Mcgrath D.E."/>
            <person name="Sieber C.M.K."/>
            <person name="Emerson J.B."/>
            <person name="Anantharaman K."/>
            <person name="Thomas B.C."/>
            <person name="Malmstrom R."/>
            <person name="Stieglmeier M."/>
            <person name="Klingl A."/>
            <person name="Woyke T."/>
            <person name="Ryan C.M."/>
            <person name="Banfield J.F."/>
        </authorList>
    </citation>
    <scope>NUCLEOTIDE SEQUENCE [LARGE SCALE GENOMIC DNA]</scope>
</reference>
<feature type="active site" evidence="15">
    <location>
        <position position="49"/>
    </location>
</feature>
<evidence type="ECO:0000259" key="17">
    <source>
        <dbReference type="PROSITE" id="PS50142"/>
    </source>
</evidence>
<dbReference type="PANTHER" id="PTHR11207">
    <property type="entry name" value="RIBONUCLEASE III"/>
    <property type="match status" value="1"/>
</dbReference>
<feature type="domain" description="RNase III" evidence="17">
    <location>
        <begin position="3"/>
        <end position="131"/>
    </location>
</feature>
<evidence type="ECO:0000256" key="1">
    <source>
        <dbReference type="ARBA" id="ARBA00000109"/>
    </source>
</evidence>
<evidence type="ECO:0000256" key="10">
    <source>
        <dbReference type="ARBA" id="ARBA00022723"/>
    </source>
</evidence>
<evidence type="ECO:0000313" key="18">
    <source>
        <dbReference type="EMBL" id="PIV25465.1"/>
    </source>
</evidence>
<dbReference type="InterPro" id="IPR036389">
    <property type="entry name" value="RNase_III_sf"/>
</dbReference>
<dbReference type="CDD" id="cd10845">
    <property type="entry name" value="DSRM_RNAse_III_family"/>
    <property type="match status" value="1"/>
</dbReference>
<dbReference type="InterPro" id="IPR000999">
    <property type="entry name" value="RNase_III_dom"/>
</dbReference>
<dbReference type="SUPFAM" id="SSF54768">
    <property type="entry name" value="dsRNA-binding domain-like"/>
    <property type="match status" value="1"/>
</dbReference>
<dbReference type="InterPro" id="IPR014720">
    <property type="entry name" value="dsRBD_dom"/>
</dbReference>
<accession>A0A2M7CIK5</accession>
<evidence type="ECO:0000313" key="19">
    <source>
        <dbReference type="Proteomes" id="UP000229966"/>
    </source>
</evidence>
<evidence type="ECO:0000256" key="6">
    <source>
        <dbReference type="ARBA" id="ARBA00022552"/>
    </source>
</evidence>
<comment type="subcellular location">
    <subcellularLocation>
        <location evidence="2 15">Cytoplasm</location>
    </subcellularLocation>
</comment>
<dbReference type="GO" id="GO:0019843">
    <property type="term" value="F:rRNA binding"/>
    <property type="evidence" value="ECO:0007669"/>
    <property type="project" value="UniProtKB-KW"/>
</dbReference>
<dbReference type="InterPro" id="IPR011907">
    <property type="entry name" value="RNase_III"/>
</dbReference>
<feature type="domain" description="DRBM" evidence="16">
    <location>
        <begin position="158"/>
        <end position="227"/>
    </location>
</feature>
<dbReference type="GO" id="GO:0003725">
    <property type="term" value="F:double-stranded RNA binding"/>
    <property type="evidence" value="ECO:0007669"/>
    <property type="project" value="TreeGrafter"/>
</dbReference>
<sequence>MTLLALQKKIGIKFKKQEYLQQVFIHRSYINENKNSRLGDNERMEFLGDAVLELVVTEYLYANFSNPEGDLTSYRSALVKGETLSKISQELCLGDYLMLSRGEKKHGGHARNLILANTFEALVGAIYLDGGYTKAKKFITNFLIPKFKEILSNESFRDARSSFQEWAQEKLNTTPEYRVLKESGPDHSKMFEVGCYIKDELYGTGNGTSKQTASQEAAKFAMDKISQEN</sequence>
<dbReference type="GO" id="GO:0006397">
    <property type="term" value="P:mRNA processing"/>
    <property type="evidence" value="ECO:0007669"/>
    <property type="project" value="UniProtKB-UniRule"/>
</dbReference>
<dbReference type="Proteomes" id="UP000229966">
    <property type="component" value="Unassembled WGS sequence"/>
</dbReference>
<dbReference type="EMBL" id="PEUM01000039">
    <property type="protein sequence ID" value="PIV25465.1"/>
    <property type="molecule type" value="Genomic_DNA"/>
</dbReference>
<comment type="catalytic activity">
    <reaction evidence="1 15">
        <text>Endonucleolytic cleavage to 5'-phosphomonoester.</text>
        <dbReference type="EC" id="3.1.26.3"/>
    </reaction>
</comment>
<dbReference type="GO" id="GO:0010468">
    <property type="term" value="P:regulation of gene expression"/>
    <property type="evidence" value="ECO:0007669"/>
    <property type="project" value="TreeGrafter"/>
</dbReference>
<feature type="binding site" evidence="15">
    <location>
        <position position="120"/>
    </location>
    <ligand>
        <name>Mg(2+)</name>
        <dbReference type="ChEBI" id="CHEBI:18420"/>
    </ligand>
</feature>
<dbReference type="FunFam" id="1.10.1520.10:FF:000001">
    <property type="entry name" value="Ribonuclease 3"/>
    <property type="match status" value="1"/>
</dbReference>
<dbReference type="GO" id="GO:0046872">
    <property type="term" value="F:metal ion binding"/>
    <property type="evidence" value="ECO:0007669"/>
    <property type="project" value="UniProtKB-KW"/>
</dbReference>
<evidence type="ECO:0000256" key="7">
    <source>
        <dbReference type="ARBA" id="ARBA00022664"/>
    </source>
</evidence>
<keyword evidence="14 15" id="KW-0694">RNA-binding</keyword>
<dbReference type="GO" id="GO:0005737">
    <property type="term" value="C:cytoplasm"/>
    <property type="evidence" value="ECO:0007669"/>
    <property type="project" value="UniProtKB-SubCell"/>
</dbReference>
<evidence type="ECO:0000259" key="16">
    <source>
        <dbReference type="PROSITE" id="PS50137"/>
    </source>
</evidence>
<evidence type="ECO:0000256" key="4">
    <source>
        <dbReference type="ARBA" id="ARBA00011738"/>
    </source>
</evidence>
<evidence type="ECO:0000256" key="5">
    <source>
        <dbReference type="ARBA" id="ARBA00022490"/>
    </source>
</evidence>
<dbReference type="NCBIfam" id="TIGR02191">
    <property type="entry name" value="RNaseIII"/>
    <property type="match status" value="1"/>
</dbReference>
<comment type="cofactor">
    <cofactor evidence="15">
        <name>Mg(2+)</name>
        <dbReference type="ChEBI" id="CHEBI:18420"/>
    </cofactor>
</comment>
<dbReference type="PROSITE" id="PS00517">
    <property type="entry name" value="RNASE_3_1"/>
    <property type="match status" value="1"/>
</dbReference>
<dbReference type="AlphaFoldDB" id="A0A2M7CIK5"/>
<dbReference type="PROSITE" id="PS50137">
    <property type="entry name" value="DS_RBD"/>
    <property type="match status" value="1"/>
</dbReference>
<evidence type="ECO:0000256" key="12">
    <source>
        <dbReference type="ARBA" id="ARBA00022801"/>
    </source>
</evidence>
<keyword evidence="9 15" id="KW-0540">Nuclease</keyword>
<dbReference type="PROSITE" id="PS50142">
    <property type="entry name" value="RNASE_3_2"/>
    <property type="match status" value="1"/>
</dbReference>
<dbReference type="SMART" id="SM00358">
    <property type="entry name" value="DSRM"/>
    <property type="match status" value="1"/>
</dbReference>
<feature type="active site" evidence="15">
    <location>
        <position position="120"/>
    </location>
</feature>
<dbReference type="GO" id="GO:0004525">
    <property type="term" value="F:ribonuclease III activity"/>
    <property type="evidence" value="ECO:0007669"/>
    <property type="project" value="UniProtKB-UniRule"/>
</dbReference>
<keyword evidence="8 15" id="KW-0819">tRNA processing</keyword>
<comment type="caution">
    <text evidence="18">The sequence shown here is derived from an EMBL/GenBank/DDBJ whole genome shotgun (WGS) entry which is preliminary data.</text>
</comment>
<keyword evidence="5 15" id="KW-0963">Cytoplasm</keyword>
<dbReference type="SUPFAM" id="SSF69065">
    <property type="entry name" value="RNase III domain-like"/>
    <property type="match status" value="1"/>
</dbReference>
<dbReference type="HAMAP" id="MF_00104">
    <property type="entry name" value="RNase_III"/>
    <property type="match status" value="1"/>
</dbReference>
<keyword evidence="13 15" id="KW-0460">Magnesium</keyword>
<dbReference type="Pfam" id="PF00035">
    <property type="entry name" value="dsrm"/>
    <property type="match status" value="1"/>
</dbReference>
<protein>
    <recommendedName>
        <fullName evidence="15">Ribonuclease 3</fullName>
        <ecNumber evidence="15">3.1.26.3</ecNumber>
    </recommendedName>
    <alternativeName>
        <fullName evidence="15">Ribonuclease III</fullName>
        <shortName evidence="15">RNase III</shortName>
    </alternativeName>
</protein>
<dbReference type="SMART" id="SM00535">
    <property type="entry name" value="RIBOc"/>
    <property type="match status" value="1"/>
</dbReference>
<keyword evidence="6 15" id="KW-0698">rRNA processing</keyword>
<evidence type="ECO:0000256" key="15">
    <source>
        <dbReference type="HAMAP-Rule" id="MF_00104"/>
    </source>
</evidence>
<dbReference type="EC" id="3.1.26.3" evidence="15"/>
<comment type="function">
    <text evidence="15">Digests double-stranded RNA. Involved in the processing of primary rRNA transcript to yield the immediate precursors to the large and small rRNAs (23S and 16S). Processes some mRNAs, and tRNAs when they are encoded in the rRNA operon. Processes pre-crRNA and tracrRNA of type II CRISPR loci if present in the organism.</text>
</comment>
<keyword evidence="12 15" id="KW-0378">Hydrolase</keyword>
<dbReference type="Gene3D" id="1.10.1520.10">
    <property type="entry name" value="Ribonuclease III domain"/>
    <property type="match status" value="1"/>
</dbReference>
<dbReference type="GO" id="GO:0042802">
    <property type="term" value="F:identical protein binding"/>
    <property type="evidence" value="ECO:0007669"/>
    <property type="project" value="UniProtKB-ARBA"/>
</dbReference>
<keyword evidence="11 15" id="KW-0255">Endonuclease</keyword>
<dbReference type="GO" id="GO:0006364">
    <property type="term" value="P:rRNA processing"/>
    <property type="evidence" value="ECO:0007669"/>
    <property type="project" value="UniProtKB-UniRule"/>
</dbReference>
<evidence type="ECO:0000256" key="11">
    <source>
        <dbReference type="ARBA" id="ARBA00022759"/>
    </source>
</evidence>
<evidence type="ECO:0000256" key="8">
    <source>
        <dbReference type="ARBA" id="ARBA00022694"/>
    </source>
</evidence>
<name>A0A2M7CIK5_9BACT</name>
<dbReference type="PANTHER" id="PTHR11207:SF0">
    <property type="entry name" value="RIBONUCLEASE 3"/>
    <property type="match status" value="1"/>
</dbReference>
<comment type="subunit">
    <text evidence="4 15">Homodimer.</text>
</comment>
<evidence type="ECO:0000256" key="9">
    <source>
        <dbReference type="ARBA" id="ARBA00022722"/>
    </source>
</evidence>
<dbReference type="Pfam" id="PF14622">
    <property type="entry name" value="Ribonucleas_3_3"/>
    <property type="match status" value="1"/>
</dbReference>
<dbReference type="GO" id="GO:0008033">
    <property type="term" value="P:tRNA processing"/>
    <property type="evidence" value="ECO:0007669"/>
    <property type="project" value="UniProtKB-KW"/>
</dbReference>
<gene>
    <name evidence="15 18" type="primary">rnc</name>
    <name evidence="18" type="ORF">COS38_01515</name>
</gene>
<keyword evidence="15" id="KW-0699">rRNA-binding</keyword>
<keyword evidence="7 15" id="KW-0507">mRNA processing</keyword>
<comment type="similarity">
    <text evidence="3">Belongs to the ribonuclease III family.</text>
</comment>
<dbReference type="Gene3D" id="3.30.160.20">
    <property type="match status" value="1"/>
</dbReference>
<evidence type="ECO:0000256" key="14">
    <source>
        <dbReference type="ARBA" id="ARBA00022884"/>
    </source>
</evidence>
<feature type="binding site" evidence="15">
    <location>
        <position position="45"/>
    </location>
    <ligand>
        <name>Mg(2+)</name>
        <dbReference type="ChEBI" id="CHEBI:18420"/>
    </ligand>
</feature>
<dbReference type="FunFam" id="3.30.160.20:FF:000003">
    <property type="entry name" value="Ribonuclease 3"/>
    <property type="match status" value="1"/>
</dbReference>
<proteinExistence type="inferred from homology"/>
<evidence type="ECO:0000256" key="2">
    <source>
        <dbReference type="ARBA" id="ARBA00004496"/>
    </source>
</evidence>
<feature type="binding site" evidence="15">
    <location>
        <position position="117"/>
    </location>
    <ligand>
        <name>Mg(2+)</name>
        <dbReference type="ChEBI" id="CHEBI:18420"/>
    </ligand>
</feature>
<evidence type="ECO:0000256" key="3">
    <source>
        <dbReference type="ARBA" id="ARBA00010183"/>
    </source>
</evidence>